<evidence type="ECO:0000256" key="1">
    <source>
        <dbReference type="SAM" id="Phobius"/>
    </source>
</evidence>
<keyword evidence="1" id="KW-1133">Transmembrane helix</keyword>
<keyword evidence="1" id="KW-0472">Membrane</keyword>
<proteinExistence type="predicted"/>
<dbReference type="RefSeq" id="WP_092907088.1">
    <property type="nucleotide sequence ID" value="NZ_FOZS01000004.1"/>
</dbReference>
<evidence type="ECO:0000313" key="3">
    <source>
        <dbReference type="Proteomes" id="UP000199199"/>
    </source>
</evidence>
<dbReference type="InterPro" id="IPR007462">
    <property type="entry name" value="COV1-like"/>
</dbReference>
<name>A0A1I6UHQ2_9EURY</name>
<sequence length="222" mass="24817">MVYPPDEYRSPSLVKDKSQHFFVRGLAALFPLVVTLLIIAFVFRFISNALAPLLEVLNQAPYLNPLSSWLTIAITGVLFCALVFMIGFLSEKASSMSRINSHYDEFMCSIPGFGRVYQSFDEMSKVMFESGTDSFQEVKLVEYPQQNSYVIAFKTSVPPERIAEQIGNDDMITLFMPMAPNPVMGGFVIHVARENVYDVDLTVEEGIRTIITSGVATGNERS</sequence>
<dbReference type="EMBL" id="FOZS01000004">
    <property type="protein sequence ID" value="SFT00951.1"/>
    <property type="molecule type" value="Genomic_DNA"/>
</dbReference>
<feature type="transmembrane region" description="Helical" evidence="1">
    <location>
        <begin position="21"/>
        <end position="46"/>
    </location>
</feature>
<dbReference type="OrthoDB" id="51558at2157"/>
<gene>
    <name evidence="2" type="ORF">SAMN04488556_3881</name>
</gene>
<dbReference type="PANTHER" id="PTHR31876">
    <property type="entry name" value="COV-LIKE PROTEIN 1"/>
    <property type="match status" value="1"/>
</dbReference>
<dbReference type="Pfam" id="PF04367">
    <property type="entry name" value="DUF502"/>
    <property type="match status" value="1"/>
</dbReference>
<evidence type="ECO:0000313" key="2">
    <source>
        <dbReference type="EMBL" id="SFT00951.1"/>
    </source>
</evidence>
<organism evidence="2 3">
    <name type="scientific">Halostagnicola kamekurae</name>
    <dbReference type="NCBI Taxonomy" id="619731"/>
    <lineage>
        <taxon>Archaea</taxon>
        <taxon>Methanobacteriati</taxon>
        <taxon>Methanobacteriota</taxon>
        <taxon>Stenosarchaea group</taxon>
        <taxon>Halobacteria</taxon>
        <taxon>Halobacteriales</taxon>
        <taxon>Natrialbaceae</taxon>
        <taxon>Halostagnicola</taxon>
    </lineage>
</organism>
<feature type="transmembrane region" description="Helical" evidence="1">
    <location>
        <begin position="66"/>
        <end position="89"/>
    </location>
</feature>
<dbReference type="AlphaFoldDB" id="A0A1I6UHQ2"/>
<keyword evidence="1" id="KW-0812">Transmembrane</keyword>
<dbReference type="Proteomes" id="UP000199199">
    <property type="component" value="Unassembled WGS sequence"/>
</dbReference>
<dbReference type="PANTHER" id="PTHR31876:SF26">
    <property type="entry name" value="PROTEIN LIKE COV 2"/>
    <property type="match status" value="1"/>
</dbReference>
<protein>
    <submittedName>
        <fullName evidence="2">Uncharacterized membrane protein</fullName>
    </submittedName>
</protein>
<accession>A0A1I6UHQ2</accession>
<keyword evidence="3" id="KW-1185">Reference proteome</keyword>
<reference evidence="3" key="1">
    <citation type="submission" date="2016-10" db="EMBL/GenBank/DDBJ databases">
        <authorList>
            <person name="Varghese N."/>
            <person name="Submissions S."/>
        </authorList>
    </citation>
    <scope>NUCLEOTIDE SEQUENCE [LARGE SCALE GENOMIC DNA]</scope>
    <source>
        <strain evidence="3">DSM 22427</strain>
    </source>
</reference>